<reference evidence="1 2" key="1">
    <citation type="submission" date="2023-02" db="EMBL/GenBank/DDBJ databases">
        <title>LHISI_Scaffold_Assembly.</title>
        <authorList>
            <person name="Stuart O.P."/>
            <person name="Cleave R."/>
            <person name="Magrath M.J.L."/>
            <person name="Mikheyev A.S."/>
        </authorList>
    </citation>
    <scope>NUCLEOTIDE SEQUENCE [LARGE SCALE GENOMIC DNA]</scope>
    <source>
        <strain evidence="1">Daus_M_001</strain>
        <tissue evidence="1">Leg muscle</tissue>
    </source>
</reference>
<organism evidence="1 2">
    <name type="scientific">Dryococelus australis</name>
    <dbReference type="NCBI Taxonomy" id="614101"/>
    <lineage>
        <taxon>Eukaryota</taxon>
        <taxon>Metazoa</taxon>
        <taxon>Ecdysozoa</taxon>
        <taxon>Arthropoda</taxon>
        <taxon>Hexapoda</taxon>
        <taxon>Insecta</taxon>
        <taxon>Pterygota</taxon>
        <taxon>Neoptera</taxon>
        <taxon>Polyneoptera</taxon>
        <taxon>Phasmatodea</taxon>
        <taxon>Verophasmatodea</taxon>
        <taxon>Anareolatae</taxon>
        <taxon>Phasmatidae</taxon>
        <taxon>Eurycanthinae</taxon>
        <taxon>Dryococelus</taxon>
    </lineage>
</organism>
<accession>A0ABQ9G6Q2</accession>
<gene>
    <name evidence="1" type="ORF">PR048_031941</name>
</gene>
<protein>
    <submittedName>
        <fullName evidence="1">Uncharacterized protein</fullName>
    </submittedName>
</protein>
<dbReference type="EMBL" id="JARBHB010000015">
    <property type="protein sequence ID" value="KAJ8868132.1"/>
    <property type="molecule type" value="Genomic_DNA"/>
</dbReference>
<dbReference type="Proteomes" id="UP001159363">
    <property type="component" value="Chromosome 14"/>
</dbReference>
<evidence type="ECO:0000313" key="2">
    <source>
        <dbReference type="Proteomes" id="UP001159363"/>
    </source>
</evidence>
<proteinExistence type="predicted"/>
<name>A0ABQ9G6Q2_9NEOP</name>
<feature type="non-terminal residue" evidence="1">
    <location>
        <position position="71"/>
    </location>
</feature>
<sequence length="71" mass="8130">MLLPKNTTALIQPLHQGIRAFKAHYHRKLLLFLCHISMTLEDLVSWADCDSREPVSETVDEQDIITAVQNN</sequence>
<evidence type="ECO:0000313" key="1">
    <source>
        <dbReference type="EMBL" id="KAJ8868132.1"/>
    </source>
</evidence>
<keyword evidence="2" id="KW-1185">Reference proteome</keyword>
<comment type="caution">
    <text evidence="1">The sequence shown here is derived from an EMBL/GenBank/DDBJ whole genome shotgun (WGS) entry which is preliminary data.</text>
</comment>